<feature type="compositionally biased region" description="Basic and acidic residues" evidence="1">
    <location>
        <begin position="7"/>
        <end position="16"/>
    </location>
</feature>
<feature type="region of interest" description="Disordered" evidence="1">
    <location>
        <begin position="1"/>
        <end position="28"/>
    </location>
</feature>
<name>A0A8D8BYK4_CULPI</name>
<reference evidence="2" key="1">
    <citation type="submission" date="2021-05" db="EMBL/GenBank/DDBJ databases">
        <authorList>
            <person name="Alioto T."/>
            <person name="Alioto T."/>
            <person name="Gomez Garrido J."/>
        </authorList>
    </citation>
    <scope>NUCLEOTIDE SEQUENCE</scope>
</reference>
<dbReference type="EMBL" id="HBUE01097527">
    <property type="protein sequence ID" value="CAG6483692.1"/>
    <property type="molecule type" value="Transcribed_RNA"/>
</dbReference>
<evidence type="ECO:0000313" key="2">
    <source>
        <dbReference type="EMBL" id="CAG6483692.1"/>
    </source>
</evidence>
<sequence>MTGHRTIPKDETERRTIRMGPMGHRTSPMAQTELRKSPMVRRKRTRFAGTGQPGWPVGLPPDQFLRRGTIHRLGRHRPGRELRTNHLEHHTNRLECHRRILPRTIPGFPHAAKSDGFRSTAAGPPGDLRWSVHRLEHFADYHHYRIHRWRSFRRC</sequence>
<evidence type="ECO:0000256" key="1">
    <source>
        <dbReference type="SAM" id="MobiDB-lite"/>
    </source>
</evidence>
<accession>A0A8D8BYK4</accession>
<organism evidence="2">
    <name type="scientific">Culex pipiens</name>
    <name type="common">House mosquito</name>
    <dbReference type="NCBI Taxonomy" id="7175"/>
    <lineage>
        <taxon>Eukaryota</taxon>
        <taxon>Metazoa</taxon>
        <taxon>Ecdysozoa</taxon>
        <taxon>Arthropoda</taxon>
        <taxon>Hexapoda</taxon>
        <taxon>Insecta</taxon>
        <taxon>Pterygota</taxon>
        <taxon>Neoptera</taxon>
        <taxon>Endopterygota</taxon>
        <taxon>Diptera</taxon>
        <taxon>Nematocera</taxon>
        <taxon>Culicoidea</taxon>
        <taxon>Culicidae</taxon>
        <taxon>Culicinae</taxon>
        <taxon>Culicini</taxon>
        <taxon>Culex</taxon>
        <taxon>Culex</taxon>
    </lineage>
</organism>
<dbReference type="AlphaFoldDB" id="A0A8D8BYK4"/>
<proteinExistence type="predicted"/>
<protein>
    <submittedName>
        <fullName evidence="2">(northern house mosquito) hypothetical protein</fullName>
    </submittedName>
</protein>